<dbReference type="OrthoDB" id="9774579at2"/>
<dbReference type="PANTHER" id="PTHR24104:SF25">
    <property type="entry name" value="PROTEIN LIN-41"/>
    <property type="match status" value="1"/>
</dbReference>
<evidence type="ECO:0000256" key="1">
    <source>
        <dbReference type="SAM" id="SignalP"/>
    </source>
</evidence>
<dbReference type="InterPro" id="IPR050952">
    <property type="entry name" value="TRIM-NHL_E3_ligases"/>
</dbReference>
<evidence type="ECO:0000313" key="3">
    <source>
        <dbReference type="Proteomes" id="UP000273405"/>
    </source>
</evidence>
<protein>
    <recommendedName>
        <fullName evidence="4">NHL repeat-containing protein</fullName>
    </recommendedName>
</protein>
<gene>
    <name evidence="2" type="ORF">D7X12_04160</name>
</gene>
<feature type="signal peptide" evidence="1">
    <location>
        <begin position="1"/>
        <end position="19"/>
    </location>
</feature>
<name>A0A3A8P3E2_9BACT</name>
<dbReference type="GO" id="GO:0000209">
    <property type="term" value="P:protein polyubiquitination"/>
    <property type="evidence" value="ECO:0007669"/>
    <property type="project" value="TreeGrafter"/>
</dbReference>
<dbReference type="EMBL" id="RAWG01000016">
    <property type="protein sequence ID" value="RKH46932.1"/>
    <property type="molecule type" value="Genomic_DNA"/>
</dbReference>
<dbReference type="SUPFAM" id="SSF63825">
    <property type="entry name" value="YWTD domain"/>
    <property type="match status" value="1"/>
</dbReference>
<proteinExistence type="predicted"/>
<evidence type="ECO:0000313" key="2">
    <source>
        <dbReference type="EMBL" id="RKH46932.1"/>
    </source>
</evidence>
<evidence type="ECO:0008006" key="4">
    <source>
        <dbReference type="Google" id="ProtNLM"/>
    </source>
</evidence>
<dbReference type="AlphaFoldDB" id="A0A3A8P3E2"/>
<dbReference type="PROSITE" id="PS51257">
    <property type="entry name" value="PROKAR_LIPOPROTEIN"/>
    <property type="match status" value="1"/>
</dbReference>
<dbReference type="GO" id="GO:0043161">
    <property type="term" value="P:proteasome-mediated ubiquitin-dependent protein catabolic process"/>
    <property type="evidence" value="ECO:0007669"/>
    <property type="project" value="TreeGrafter"/>
</dbReference>
<dbReference type="GO" id="GO:0061630">
    <property type="term" value="F:ubiquitin protein ligase activity"/>
    <property type="evidence" value="ECO:0007669"/>
    <property type="project" value="TreeGrafter"/>
</dbReference>
<organism evidence="2 3">
    <name type="scientific">Corallococcus sicarius</name>
    <dbReference type="NCBI Taxonomy" id="2316726"/>
    <lineage>
        <taxon>Bacteria</taxon>
        <taxon>Pseudomonadati</taxon>
        <taxon>Myxococcota</taxon>
        <taxon>Myxococcia</taxon>
        <taxon>Myxococcales</taxon>
        <taxon>Cystobacterineae</taxon>
        <taxon>Myxococcaceae</taxon>
        <taxon>Corallococcus</taxon>
    </lineage>
</organism>
<dbReference type="GO" id="GO:0008270">
    <property type="term" value="F:zinc ion binding"/>
    <property type="evidence" value="ECO:0007669"/>
    <property type="project" value="UniProtKB-KW"/>
</dbReference>
<keyword evidence="3" id="KW-1185">Reference proteome</keyword>
<accession>A0A3A8P3E2</accession>
<dbReference type="Gene3D" id="2.120.10.30">
    <property type="entry name" value="TolB, C-terminal domain"/>
    <property type="match status" value="1"/>
</dbReference>
<reference evidence="3" key="1">
    <citation type="submission" date="2018-09" db="EMBL/GenBank/DDBJ databases">
        <authorList>
            <person name="Livingstone P.G."/>
            <person name="Whitworth D.E."/>
        </authorList>
    </citation>
    <scope>NUCLEOTIDE SEQUENCE [LARGE SCALE GENOMIC DNA]</scope>
    <source>
        <strain evidence="3">CA040B</strain>
    </source>
</reference>
<keyword evidence="1" id="KW-0732">Signal</keyword>
<dbReference type="PANTHER" id="PTHR24104">
    <property type="entry name" value="E3 UBIQUITIN-PROTEIN LIGASE NHLRC1-RELATED"/>
    <property type="match status" value="1"/>
</dbReference>
<feature type="chain" id="PRO_5017480529" description="NHL repeat-containing protein" evidence="1">
    <location>
        <begin position="20"/>
        <end position="560"/>
    </location>
</feature>
<sequence length="560" mass="58567">MRIHRLCLLGLFTLMAACGGETTPSPPPQTFLVGGRLSGLDGTLTLQLNGREQLTLAADGPFTFETRLEDRTDYSVIVTASPPEQECTVEDGAGRVTGEDAGPVLVQCAARTYSIGGTVEGLAGTLTLGLGDETLQVTGNGRFAFKRRLPRGGAYAVSVVSLPTGQRCSVSREQGTVAGNVEDLFVRCVHWYALDRFQAARTVVGQVDFTSNEPNRDGPAGPATLAVPWGNPALAGGRLYVSDQGNRRVLGFDGVPTTSGAEAMIVLGQPDFVTTNTGAGQAGLSGPEGLSSDGSRLAVTDPDNSRVLLHAPLPASVPTLVVGQAGFEGASRIDCDSQTLQGPEDVFVGHGKLVVADSGHNRVLVWNTLPTTNGAPADLVLGQGSFTTCTANDANGDRVRDAAPSAATLWTPTGVWTDGTRLAVVDFANHRVLLWNTFPTTNGQPADVVLGQPGFTSRQPSTSASGMNAPYFVTSTGLQLFVADNQNHRVLGWNQLPQTNGTPADLVLGQADSNSARQVDPDTSAPSARSLSRPSGLLLAWPHVVVPDAGNNRLLVFESH</sequence>
<dbReference type="RefSeq" id="WP_120623965.1">
    <property type="nucleotide sequence ID" value="NZ_RAWG01000016.1"/>
</dbReference>
<dbReference type="InterPro" id="IPR011042">
    <property type="entry name" value="6-blade_b-propeller_TolB-like"/>
</dbReference>
<dbReference type="Proteomes" id="UP000273405">
    <property type="component" value="Unassembled WGS sequence"/>
</dbReference>
<comment type="caution">
    <text evidence="2">The sequence shown here is derived from an EMBL/GenBank/DDBJ whole genome shotgun (WGS) entry which is preliminary data.</text>
</comment>